<dbReference type="SMART" id="SM00978">
    <property type="entry name" value="Tim44"/>
    <property type="match status" value="1"/>
</dbReference>
<sequence>MKKLFIIFTLFTLMLGTSFDSEARKKFGSRSKGKTQQTTQAKKTDTTTQQKTEPKKSSSKKGLMAGIFGGLLMGGLIASMMGGDFEGLQMMDMLLMALVAFVLFKLFKSFMQKKAQTQSAYAGPQSENFSNQQQKDNVTPFTTGSAKQSEEVPFNLPQGFDVSGFLKGANDHYHTLQKAWNENNLETIQEYVSIELFNELTAERKDVENVDTQVVFVDCELARANTSPILWEVSVKFSGKYRDLTEQTDEQVIDEVWHLERNLTQADSPWLIVGIEDKA</sequence>
<evidence type="ECO:0000313" key="4">
    <source>
        <dbReference type="EMBL" id="SFC22427.1"/>
    </source>
</evidence>
<feature type="domain" description="Tim44-like" evidence="3">
    <location>
        <begin position="146"/>
        <end position="277"/>
    </location>
</feature>
<feature type="compositionally biased region" description="Low complexity" evidence="1">
    <location>
        <begin position="34"/>
        <end position="51"/>
    </location>
</feature>
<feature type="region of interest" description="Disordered" evidence="1">
    <location>
        <begin position="122"/>
        <end position="147"/>
    </location>
</feature>
<protein>
    <submittedName>
        <fullName evidence="4">Predicted lipid-binding transport protein, Tim44 family</fullName>
    </submittedName>
</protein>
<dbReference type="EMBL" id="FOLO01000006">
    <property type="protein sequence ID" value="SFC22427.1"/>
    <property type="molecule type" value="Genomic_DNA"/>
</dbReference>
<dbReference type="PANTHER" id="PTHR41542">
    <property type="entry name" value="BLL5807 PROTEIN"/>
    <property type="match status" value="1"/>
</dbReference>
<dbReference type="AlphaFoldDB" id="A0A1I1HEK0"/>
<dbReference type="Pfam" id="PF04280">
    <property type="entry name" value="Tim44"/>
    <property type="match status" value="1"/>
</dbReference>
<feature type="region of interest" description="Disordered" evidence="1">
    <location>
        <begin position="26"/>
        <end position="61"/>
    </location>
</feature>
<evidence type="ECO:0000313" key="5">
    <source>
        <dbReference type="Proteomes" id="UP000198862"/>
    </source>
</evidence>
<reference evidence="4 5" key="1">
    <citation type="submission" date="2016-10" db="EMBL/GenBank/DDBJ databases">
        <authorList>
            <person name="de Groot N.N."/>
        </authorList>
    </citation>
    <scope>NUCLEOTIDE SEQUENCE [LARGE SCALE GENOMIC DNA]</scope>
    <source>
        <strain evidence="4 5">DSM 6059</strain>
    </source>
</reference>
<evidence type="ECO:0000259" key="3">
    <source>
        <dbReference type="SMART" id="SM00978"/>
    </source>
</evidence>
<accession>A0A1I1HEK0</accession>
<dbReference type="OrthoDB" id="5298777at2"/>
<dbReference type="RefSeq" id="WP_091981462.1">
    <property type="nucleotide sequence ID" value="NZ_FOLO01000006.1"/>
</dbReference>
<dbReference type="InterPro" id="IPR032710">
    <property type="entry name" value="NTF2-like_dom_sf"/>
</dbReference>
<gene>
    <name evidence="4" type="ORF">SAMN02745724_01176</name>
</gene>
<keyword evidence="2" id="KW-0472">Membrane</keyword>
<dbReference type="SUPFAM" id="SSF54427">
    <property type="entry name" value="NTF2-like"/>
    <property type="match status" value="1"/>
</dbReference>
<dbReference type="Proteomes" id="UP000198862">
    <property type="component" value="Unassembled WGS sequence"/>
</dbReference>
<dbReference type="STRING" id="1123010.SAMN02745724_01176"/>
<evidence type="ECO:0000256" key="2">
    <source>
        <dbReference type="SAM" id="Phobius"/>
    </source>
</evidence>
<organism evidence="4 5">
    <name type="scientific">Pseudoalteromonas denitrificans DSM 6059</name>
    <dbReference type="NCBI Taxonomy" id="1123010"/>
    <lineage>
        <taxon>Bacteria</taxon>
        <taxon>Pseudomonadati</taxon>
        <taxon>Pseudomonadota</taxon>
        <taxon>Gammaproteobacteria</taxon>
        <taxon>Alteromonadales</taxon>
        <taxon>Pseudoalteromonadaceae</taxon>
        <taxon>Pseudoalteromonas</taxon>
    </lineage>
</organism>
<proteinExistence type="predicted"/>
<dbReference type="InterPro" id="IPR007379">
    <property type="entry name" value="Tim44-like_dom"/>
</dbReference>
<keyword evidence="5" id="KW-1185">Reference proteome</keyword>
<feature type="transmembrane region" description="Helical" evidence="2">
    <location>
        <begin position="93"/>
        <end position="111"/>
    </location>
</feature>
<keyword evidence="2" id="KW-1133">Transmembrane helix</keyword>
<keyword evidence="2" id="KW-0812">Transmembrane</keyword>
<feature type="transmembrane region" description="Helical" evidence="2">
    <location>
        <begin position="63"/>
        <end position="81"/>
    </location>
</feature>
<evidence type="ECO:0000256" key="1">
    <source>
        <dbReference type="SAM" id="MobiDB-lite"/>
    </source>
</evidence>
<name>A0A1I1HEK0_9GAMM</name>
<dbReference type="PANTHER" id="PTHR41542:SF1">
    <property type="entry name" value="BLL5807 PROTEIN"/>
    <property type="match status" value="1"/>
</dbReference>
<dbReference type="Gene3D" id="3.10.450.240">
    <property type="match status" value="1"/>
</dbReference>